<evidence type="ECO:0000313" key="2">
    <source>
        <dbReference type="EMBL" id="KAK5779968.1"/>
    </source>
</evidence>
<dbReference type="Proteomes" id="UP001306508">
    <property type="component" value="Unassembled WGS sequence"/>
</dbReference>
<feature type="region of interest" description="Disordered" evidence="1">
    <location>
        <begin position="212"/>
        <end position="243"/>
    </location>
</feature>
<evidence type="ECO:0000313" key="3">
    <source>
        <dbReference type="Proteomes" id="UP001306508"/>
    </source>
</evidence>
<keyword evidence="3" id="KW-1185">Reference proteome</keyword>
<sequence>MITRSQTIRSPPKYDYISEIKLLLNESQDINIKIQHITNDIVPLEFESYTDYFLINTFKRGKSDSGRVDMLDVKYRDHSKYYQKIGKPNGLLNGADDTISSTSTKSDSNRNSQDTIIAGLNNTSTTSIEATVTPPPSHSSSLEYLHKLNNPIQTSSNNNNINNNGNQTPMDSNSEIVEVDELEDFYDNTSGYNMTINTVDSDIRKENILDTSDVSTDNGSATIDSNSTGYRRRSSRISKKQEQKRLEKIQKQKQLRKQILSNEAPKNLNQSRNSAKNINFQNENTCINYEEGRNGSKSINESIQYQEQSDIKDLYESLVPKVKVPNRRSDWILPPRLKYQPEKQMRTKVVVDSIKVHELIDTDRISKVLSRFEGGVAGIRKTFNIGRPNISSSGKRME</sequence>
<proteinExistence type="predicted"/>
<feature type="compositionally biased region" description="Polar residues" evidence="1">
    <location>
        <begin position="212"/>
        <end position="229"/>
    </location>
</feature>
<feature type="compositionally biased region" description="Low complexity" evidence="1">
    <location>
        <begin position="96"/>
        <end position="106"/>
    </location>
</feature>
<dbReference type="EMBL" id="JAWIZZ010000045">
    <property type="protein sequence ID" value="KAK5779968.1"/>
    <property type="molecule type" value="Genomic_DNA"/>
</dbReference>
<dbReference type="AlphaFoldDB" id="A0AAN7WT32"/>
<protein>
    <submittedName>
        <fullName evidence="2">Uncharacterized protein</fullName>
    </submittedName>
</protein>
<name>A0AAN7WT32_9SACH</name>
<comment type="caution">
    <text evidence="2">The sequence shown here is derived from an EMBL/GenBank/DDBJ whole genome shotgun (WGS) entry which is preliminary data.</text>
</comment>
<evidence type="ECO:0000256" key="1">
    <source>
        <dbReference type="SAM" id="MobiDB-lite"/>
    </source>
</evidence>
<reference evidence="3" key="1">
    <citation type="submission" date="2023-07" db="EMBL/GenBank/DDBJ databases">
        <title>A draft genome of Kazachstania heterogenica Y-27499.</title>
        <authorList>
            <person name="Donic C."/>
            <person name="Kralova J.S."/>
            <person name="Fidel L."/>
            <person name="Ben-Dor S."/>
            <person name="Jung S."/>
        </authorList>
    </citation>
    <scope>NUCLEOTIDE SEQUENCE [LARGE SCALE GENOMIC DNA]</scope>
    <source>
        <strain evidence="3">Y27499</strain>
    </source>
</reference>
<accession>A0AAN7WT32</accession>
<feature type="region of interest" description="Disordered" evidence="1">
    <location>
        <begin position="92"/>
        <end position="113"/>
    </location>
</feature>
<organism evidence="2 3">
    <name type="scientific">Arxiozyma heterogenica</name>
    <dbReference type="NCBI Taxonomy" id="278026"/>
    <lineage>
        <taxon>Eukaryota</taxon>
        <taxon>Fungi</taxon>
        <taxon>Dikarya</taxon>
        <taxon>Ascomycota</taxon>
        <taxon>Saccharomycotina</taxon>
        <taxon>Saccharomycetes</taxon>
        <taxon>Saccharomycetales</taxon>
        <taxon>Saccharomycetaceae</taxon>
        <taxon>Arxiozyma</taxon>
    </lineage>
</organism>
<gene>
    <name evidence="2" type="ORF">RI543_002508</name>
</gene>